<gene>
    <name evidence="2" type="ORF">BDQ12DRAFT_739501</name>
</gene>
<name>A0A5C3LK52_9AGAR</name>
<accession>A0A5C3LK52</accession>
<feature type="region of interest" description="Disordered" evidence="1">
    <location>
        <begin position="1"/>
        <end position="31"/>
    </location>
</feature>
<dbReference type="Proteomes" id="UP000308652">
    <property type="component" value="Unassembled WGS sequence"/>
</dbReference>
<protein>
    <recommendedName>
        <fullName evidence="4">BTB domain-containing protein</fullName>
    </recommendedName>
</protein>
<sequence>MFQVASHPTSFAMHGHGYQQSTHSSSSVSPTVQLPRTLQRPSFADVSRDAIITASPECADVPAEYLRRGLRARTSELLDGISSLSVSHIPSSMPRSHLPRSLTIPLHPSSSHSSSLPTHILAISSSRGPASPADQLRFYPVHSIVIAAQCASFPRISAPTHQSLRATRIELPVVEVKLPSPAAFSLIHSYLYNHRLDKVLKSLYPMPSSFLQTASHQSIRTTLGSGTALHTLSMYLCTSASSNLQTLMTHAAHIKELWQDMAALGIHEPELWDTLDLAWEVLLGALNLAAGGH</sequence>
<proteinExistence type="predicted"/>
<dbReference type="OrthoDB" id="2523383at2759"/>
<keyword evidence="3" id="KW-1185">Reference proteome</keyword>
<feature type="compositionally biased region" description="Low complexity" evidence="1">
    <location>
        <begin position="19"/>
        <end position="31"/>
    </location>
</feature>
<evidence type="ECO:0000313" key="2">
    <source>
        <dbReference type="EMBL" id="TFK32276.1"/>
    </source>
</evidence>
<organism evidence="2 3">
    <name type="scientific">Crucibulum laeve</name>
    <dbReference type="NCBI Taxonomy" id="68775"/>
    <lineage>
        <taxon>Eukaryota</taxon>
        <taxon>Fungi</taxon>
        <taxon>Dikarya</taxon>
        <taxon>Basidiomycota</taxon>
        <taxon>Agaricomycotina</taxon>
        <taxon>Agaricomycetes</taxon>
        <taxon>Agaricomycetidae</taxon>
        <taxon>Agaricales</taxon>
        <taxon>Agaricineae</taxon>
        <taxon>Nidulariaceae</taxon>
        <taxon>Crucibulum</taxon>
    </lineage>
</organism>
<evidence type="ECO:0000256" key="1">
    <source>
        <dbReference type="SAM" id="MobiDB-lite"/>
    </source>
</evidence>
<evidence type="ECO:0000313" key="3">
    <source>
        <dbReference type="Proteomes" id="UP000308652"/>
    </source>
</evidence>
<reference evidence="2 3" key="1">
    <citation type="journal article" date="2019" name="Nat. Ecol. Evol.">
        <title>Megaphylogeny resolves global patterns of mushroom evolution.</title>
        <authorList>
            <person name="Varga T."/>
            <person name="Krizsan K."/>
            <person name="Foldi C."/>
            <person name="Dima B."/>
            <person name="Sanchez-Garcia M."/>
            <person name="Sanchez-Ramirez S."/>
            <person name="Szollosi G.J."/>
            <person name="Szarkandi J.G."/>
            <person name="Papp V."/>
            <person name="Albert L."/>
            <person name="Andreopoulos W."/>
            <person name="Angelini C."/>
            <person name="Antonin V."/>
            <person name="Barry K.W."/>
            <person name="Bougher N.L."/>
            <person name="Buchanan P."/>
            <person name="Buyck B."/>
            <person name="Bense V."/>
            <person name="Catcheside P."/>
            <person name="Chovatia M."/>
            <person name="Cooper J."/>
            <person name="Damon W."/>
            <person name="Desjardin D."/>
            <person name="Finy P."/>
            <person name="Geml J."/>
            <person name="Haridas S."/>
            <person name="Hughes K."/>
            <person name="Justo A."/>
            <person name="Karasinski D."/>
            <person name="Kautmanova I."/>
            <person name="Kiss B."/>
            <person name="Kocsube S."/>
            <person name="Kotiranta H."/>
            <person name="LaButti K.M."/>
            <person name="Lechner B.E."/>
            <person name="Liimatainen K."/>
            <person name="Lipzen A."/>
            <person name="Lukacs Z."/>
            <person name="Mihaltcheva S."/>
            <person name="Morgado L.N."/>
            <person name="Niskanen T."/>
            <person name="Noordeloos M.E."/>
            <person name="Ohm R.A."/>
            <person name="Ortiz-Santana B."/>
            <person name="Ovrebo C."/>
            <person name="Racz N."/>
            <person name="Riley R."/>
            <person name="Savchenko A."/>
            <person name="Shiryaev A."/>
            <person name="Soop K."/>
            <person name="Spirin V."/>
            <person name="Szebenyi C."/>
            <person name="Tomsovsky M."/>
            <person name="Tulloss R.E."/>
            <person name="Uehling J."/>
            <person name="Grigoriev I.V."/>
            <person name="Vagvolgyi C."/>
            <person name="Papp T."/>
            <person name="Martin F.M."/>
            <person name="Miettinen O."/>
            <person name="Hibbett D.S."/>
            <person name="Nagy L.G."/>
        </authorList>
    </citation>
    <scope>NUCLEOTIDE SEQUENCE [LARGE SCALE GENOMIC DNA]</scope>
    <source>
        <strain evidence="2 3">CBS 166.37</strain>
    </source>
</reference>
<dbReference type="AlphaFoldDB" id="A0A5C3LK52"/>
<evidence type="ECO:0008006" key="4">
    <source>
        <dbReference type="Google" id="ProtNLM"/>
    </source>
</evidence>
<dbReference type="EMBL" id="ML213680">
    <property type="protein sequence ID" value="TFK32276.1"/>
    <property type="molecule type" value="Genomic_DNA"/>
</dbReference>